<dbReference type="Proteomes" id="UP000553766">
    <property type="component" value="Unassembled WGS sequence"/>
</dbReference>
<dbReference type="Pfam" id="PF23148">
    <property type="entry name" value="Gp77"/>
    <property type="match status" value="1"/>
</dbReference>
<gene>
    <name evidence="1" type="ORF">FHS89_002564</name>
</gene>
<organism evidence="1 2">
    <name type="scientific">Rubricella aquisinus</name>
    <dbReference type="NCBI Taxonomy" id="2028108"/>
    <lineage>
        <taxon>Bacteria</taxon>
        <taxon>Pseudomonadati</taxon>
        <taxon>Pseudomonadota</taxon>
        <taxon>Alphaproteobacteria</taxon>
        <taxon>Rhodobacterales</taxon>
        <taxon>Paracoccaceae</taxon>
        <taxon>Rubricella</taxon>
    </lineage>
</organism>
<name>A0A840WR63_9RHOB</name>
<comment type="caution">
    <text evidence="1">The sequence shown here is derived from an EMBL/GenBank/DDBJ whole genome shotgun (WGS) entry which is preliminary data.</text>
</comment>
<dbReference type="AlphaFoldDB" id="A0A840WR63"/>
<dbReference type="EMBL" id="JACIJS010000007">
    <property type="protein sequence ID" value="MBB5516533.1"/>
    <property type="molecule type" value="Genomic_DNA"/>
</dbReference>
<proteinExistence type="predicted"/>
<sequence>MSDVFVKAAGSQMDHVIDWSRNHLEEGEGIEADLGWCIYPTSDATRDLTVAVQGITGSTSHVTLEGGAPGQVYVVTAHAGTSTGRRVRQSFAITVSGDN</sequence>
<dbReference type="InterPro" id="IPR056928">
    <property type="entry name" value="Gp77-like"/>
</dbReference>
<keyword evidence="2" id="KW-1185">Reference proteome</keyword>
<accession>A0A840WR63</accession>
<dbReference type="RefSeq" id="WP_184012229.1">
    <property type="nucleotide sequence ID" value="NZ_JACIJS010000007.1"/>
</dbReference>
<evidence type="ECO:0000313" key="2">
    <source>
        <dbReference type="Proteomes" id="UP000553766"/>
    </source>
</evidence>
<evidence type="ECO:0000313" key="1">
    <source>
        <dbReference type="EMBL" id="MBB5516533.1"/>
    </source>
</evidence>
<protein>
    <submittedName>
        <fullName evidence="1">Uncharacterized protein</fullName>
    </submittedName>
</protein>
<reference evidence="1 2" key="1">
    <citation type="submission" date="2020-08" db="EMBL/GenBank/DDBJ databases">
        <title>Genomic Encyclopedia of Type Strains, Phase IV (KMG-IV): sequencing the most valuable type-strain genomes for metagenomic binning, comparative biology and taxonomic classification.</title>
        <authorList>
            <person name="Goeker M."/>
        </authorList>
    </citation>
    <scope>NUCLEOTIDE SEQUENCE [LARGE SCALE GENOMIC DNA]</scope>
    <source>
        <strain evidence="1 2">DSM 103377</strain>
    </source>
</reference>